<keyword evidence="2 5" id="KW-0717">Septation</keyword>
<comment type="subcellular location">
    <subcellularLocation>
        <location evidence="5">Cytoplasm</location>
    </subcellularLocation>
    <text evidence="5">Localizes to the division site, in a FtsZ-dependent manner.</text>
</comment>
<comment type="similarity">
    <text evidence="5">Belongs to the SepF family.</text>
</comment>
<evidence type="ECO:0000256" key="1">
    <source>
        <dbReference type="ARBA" id="ARBA00022618"/>
    </source>
</evidence>
<comment type="subunit">
    <text evidence="5">Homodimer. Interacts with FtsZ.</text>
</comment>
<sequence>MSVMNRFMNFFGLQEEEEVVERERVSQNQIEEQEPETSPFETRRNFRTQSGITGTGNNVVSIHSQKNTRVVLSEPRSYDEAQEIADHLRSRRAVIVNLQRVRSDLALRIVDFLSGTVYALSGSISKLGPNIFLCTPDSVEIQGAITDLLAEENDYNKMR</sequence>
<reference evidence="6" key="1">
    <citation type="submission" date="2022-08" db="EMBL/GenBank/DDBJ databases">
        <title>The genomic sequence of strain Paenibacillus sp. SCIV0701.</title>
        <authorList>
            <person name="Zhao H."/>
        </authorList>
    </citation>
    <scope>NUCLEOTIDE SEQUENCE</scope>
    <source>
        <strain evidence="6">SCIV0701</strain>
    </source>
</reference>
<dbReference type="InterPro" id="IPR038594">
    <property type="entry name" value="SepF-like_sf"/>
</dbReference>
<dbReference type="PANTHER" id="PTHR35798:SF1">
    <property type="entry name" value="CELL DIVISION PROTEIN SEPF"/>
    <property type="match status" value="1"/>
</dbReference>
<dbReference type="Proteomes" id="UP001141950">
    <property type="component" value="Unassembled WGS sequence"/>
</dbReference>
<evidence type="ECO:0000256" key="5">
    <source>
        <dbReference type="HAMAP-Rule" id="MF_01197"/>
    </source>
</evidence>
<dbReference type="PANTHER" id="PTHR35798">
    <property type="entry name" value="CELL DIVISION PROTEIN SEPF"/>
    <property type="match status" value="1"/>
</dbReference>
<comment type="caution">
    <text evidence="6">The sequence shown here is derived from an EMBL/GenBank/DDBJ whole genome shotgun (WGS) entry which is preliminary data.</text>
</comment>
<evidence type="ECO:0000313" key="7">
    <source>
        <dbReference type="Proteomes" id="UP001141950"/>
    </source>
</evidence>
<evidence type="ECO:0000313" key="6">
    <source>
        <dbReference type="EMBL" id="MCR2803686.1"/>
    </source>
</evidence>
<dbReference type="EMBL" id="JANIPJ010000004">
    <property type="protein sequence ID" value="MCR2803686.1"/>
    <property type="molecule type" value="Genomic_DNA"/>
</dbReference>
<protein>
    <recommendedName>
        <fullName evidence="5">Cell division protein SepF</fullName>
    </recommendedName>
</protein>
<evidence type="ECO:0000256" key="2">
    <source>
        <dbReference type="ARBA" id="ARBA00023210"/>
    </source>
</evidence>
<proteinExistence type="inferred from homology"/>
<dbReference type="Gene3D" id="3.30.110.150">
    <property type="entry name" value="SepF-like protein"/>
    <property type="match status" value="1"/>
</dbReference>
<dbReference type="InterPro" id="IPR007561">
    <property type="entry name" value="Cell_div_SepF/SepF-rel"/>
</dbReference>
<keyword evidence="3 5" id="KW-0131">Cell cycle</keyword>
<dbReference type="AlphaFoldDB" id="A0A9X2MQ04"/>
<dbReference type="InterPro" id="IPR023052">
    <property type="entry name" value="Cell_div_SepF"/>
</dbReference>
<dbReference type="HAMAP" id="MF_01197">
    <property type="entry name" value="SepF"/>
    <property type="match status" value="1"/>
</dbReference>
<name>A0A9X2MQ04_9BACL</name>
<evidence type="ECO:0000256" key="3">
    <source>
        <dbReference type="ARBA" id="ARBA00023306"/>
    </source>
</evidence>
<dbReference type="GO" id="GO:0043093">
    <property type="term" value="P:FtsZ-dependent cytokinesis"/>
    <property type="evidence" value="ECO:0007669"/>
    <property type="project" value="UniProtKB-UniRule"/>
</dbReference>
<keyword evidence="7" id="KW-1185">Reference proteome</keyword>
<organism evidence="6 7">
    <name type="scientific">Paenibacillus soyae</name>
    <dbReference type="NCBI Taxonomy" id="2969249"/>
    <lineage>
        <taxon>Bacteria</taxon>
        <taxon>Bacillati</taxon>
        <taxon>Bacillota</taxon>
        <taxon>Bacilli</taxon>
        <taxon>Bacillales</taxon>
        <taxon>Paenibacillaceae</taxon>
        <taxon>Paenibacillus</taxon>
    </lineage>
</organism>
<accession>A0A9X2MQ04</accession>
<dbReference type="Pfam" id="PF04472">
    <property type="entry name" value="SepF"/>
    <property type="match status" value="1"/>
</dbReference>
<comment type="function">
    <text evidence="4 5">Cell division protein that is part of the divisome complex and is recruited early to the Z-ring. Probably stimulates Z-ring formation, perhaps through the cross-linking of FtsZ protofilaments. Its function overlaps with FtsA.</text>
</comment>
<dbReference type="RefSeq" id="WP_257444204.1">
    <property type="nucleotide sequence ID" value="NZ_JANIPJ010000004.1"/>
</dbReference>
<keyword evidence="1 5" id="KW-0132">Cell division</keyword>
<keyword evidence="5" id="KW-0963">Cytoplasm</keyword>
<dbReference type="GO" id="GO:0000917">
    <property type="term" value="P:division septum assembly"/>
    <property type="evidence" value="ECO:0007669"/>
    <property type="project" value="UniProtKB-KW"/>
</dbReference>
<dbReference type="GO" id="GO:0005737">
    <property type="term" value="C:cytoplasm"/>
    <property type="evidence" value="ECO:0007669"/>
    <property type="project" value="UniProtKB-SubCell"/>
</dbReference>
<evidence type="ECO:0000256" key="4">
    <source>
        <dbReference type="ARBA" id="ARBA00044936"/>
    </source>
</evidence>
<gene>
    <name evidence="5" type="primary">sepF</name>
    <name evidence="6" type="ORF">NQZ67_07295</name>
</gene>